<dbReference type="Gene3D" id="3.40.50.300">
    <property type="entry name" value="P-loop containing nucleotide triphosphate hydrolases"/>
    <property type="match status" value="1"/>
</dbReference>
<dbReference type="PANTHER" id="PTHR22847">
    <property type="entry name" value="WD40 REPEAT PROTEIN"/>
    <property type="match status" value="1"/>
</dbReference>
<dbReference type="OrthoDB" id="421439at2759"/>
<evidence type="ECO:0000256" key="2">
    <source>
        <dbReference type="ARBA" id="ARBA00022737"/>
    </source>
</evidence>
<dbReference type="InterPro" id="IPR001680">
    <property type="entry name" value="WD40_rpt"/>
</dbReference>
<keyword evidence="2" id="KW-0677">Repeat</keyword>
<accession>A0A1Q9EDK8</accession>
<feature type="transmembrane region" description="Helical" evidence="3">
    <location>
        <begin position="339"/>
        <end position="356"/>
    </location>
</feature>
<keyword evidence="3" id="KW-0812">Transmembrane</keyword>
<evidence type="ECO:0000256" key="1">
    <source>
        <dbReference type="ARBA" id="ARBA00022574"/>
    </source>
</evidence>
<name>A0A1Q9EDK8_SYMMI</name>
<dbReference type="InterPro" id="IPR027417">
    <property type="entry name" value="P-loop_NTPase"/>
</dbReference>
<proteinExistence type="predicted"/>
<evidence type="ECO:0000256" key="3">
    <source>
        <dbReference type="SAM" id="Phobius"/>
    </source>
</evidence>
<dbReference type="Gene3D" id="1.25.40.10">
    <property type="entry name" value="Tetratricopeptide repeat domain"/>
    <property type="match status" value="1"/>
</dbReference>
<protein>
    <submittedName>
        <fullName evidence="4">Putative WD repeat-containing protein</fullName>
    </submittedName>
</protein>
<evidence type="ECO:0000313" key="4">
    <source>
        <dbReference type="EMBL" id="OLQ05514.1"/>
    </source>
</evidence>
<dbReference type="SUPFAM" id="SSF52540">
    <property type="entry name" value="P-loop containing nucleoside triphosphate hydrolases"/>
    <property type="match status" value="1"/>
</dbReference>
<sequence length="1644" mass="182971">MELEILVQEVVHERTTAGDQTMTYENVKASVNEKLGERKEQLMNESEYSEALRAAEHGGILRRQGKVIHLTGWVRAKATSGASVALMCQSVSVMEEGLRTAQLFFWLDCGGWKHLTGPMSRVKDSEGPIFRLRGQQWEGAAQVLTMLAGASVRGDAQSCVAVASACEKAKEWQAALHIVDEAELSGREPSVILNNAVLAACAMASASWMAATTFLGMAKQSNSSSSDWFRSHGRTELVAEPDAGRQRTGRETQELAVILRSFGDALLEPLRFLSEVSLQDGSVMLWFSMLAIAAFTCSALLASASFMLADYLRRIAIDKAMSQGFGLQLPAKSIRQNRIGVSTVFLAFVNLALLLVELWQSVVFQRMPLKDVPLEGIQRVVPLGLYLVSLSELVQSPQMQWHEYQWLMRNARPLPTYLLMMEREDNEQVQWYQAWIRQKIRTVRPPSREEGIELASRNRTDEMSASSPALEPDVSDKFFGDLPSLVEKVPALISHRRGALPLHLLVVLGFLACLAYLPAATLQIYKRLFMPQINNFEVHGGNFFEEDKGKVNYWIVPDEGQDQVVLRLTADTSTASSFYVCPGDRCSEPLRRKATMQLNSQQLTMQLSRENFGMRSSFKLRGFFTRTVYVAVVDLPKVQITLGTMSKNAVVSGQPSAFRGKFVSESFQGALEAVSFDFTADRRFFDFDLRTSILATRSNPRRGDPGCKASSADQITCKISDFQLWCSKACDLSAELSMKFGTERLEKPLRLILEVRNSELFHLQEVVDLQRKLDVTPEVVSLRRARNSLLRETYDFYRRHQRREDLGQTNILLTGLTGAGKSSACRFLTMNESCRYSNSWSSHTKNVSEISGHAFGDQLQPRLNVFDIPGFGDTEGQAVDERQFSETINYLADTEGLDAIFWVVNGAIRRKLGIRRYMLQQYRKAFGSQFLGKLHVIVNFVPWMPYAAQEQLMSKWIEEFRAFLLAEEQEFMQEAWKMVADRAMGLISRSLKVRIVDMNPMYLEEKLPVPLSAPMVHRLPPYSTPMNLVELLDAVHAVADIRKSSGKRLVVNAECPIRGYGEVDKSRTSSDTQAVQDGPLLTVKLEGEFLGLGDSLLAQSARFACGHAPADSDSVVILNQSASETSIFGVLLPYRVSAWPGVRLCFREAPGEPEGRADVLRHCQEAGVLKLERSAWPDNEENEEYGLIQTLNEAKGTINAVVFAAGNLHHEYLATAGDDGNLRVYEKLFIQDYARYSQRAEISEKAGIVSLAVSPEAKNLAVSTADGKILVYRRLHRNLELRAVRKSTFVTGVAWCGDTLAAGSRTGRLDIMKLEEVDGKYRLTTMTSHSGITQVTSLACFETGIATASTDLHVRLYSHPRRPSSLDTIVPHVKAVALSAKYMASGSADGRVWLFQRNSYNQKSRNDAQEAVLSVAFSDERLAAGSANGKVYVYKVTHGRDLKLMSVLSHSLQPIRAVSWSREGVLAVGGNDTKVRLYALKKETVEGTVGSSPQVAYWGRCDVAYEDYDVMEIYAFMSRHMKKKKVRMIGQRCKLDAASYGSFAAASTASSAWQRAFGLPHLLRRLGIQVDLLHSKCAALAAGRRRLWAAAVTQVDRKTAWTSSEADEVWAVSVWASEAAGAVPDAAAVRNHVALCGHRRVARK</sequence>
<gene>
    <name evidence="4" type="ORF">AK812_SmicGene11272</name>
</gene>
<dbReference type="Gene3D" id="2.130.10.10">
    <property type="entry name" value="YVTN repeat-like/Quinoprotein amine dehydrogenase"/>
    <property type="match status" value="2"/>
</dbReference>
<dbReference type="InterPro" id="IPR036322">
    <property type="entry name" value="WD40_repeat_dom_sf"/>
</dbReference>
<keyword evidence="3" id="KW-0472">Membrane</keyword>
<dbReference type="EMBL" id="LSRX01000182">
    <property type="protein sequence ID" value="OLQ05514.1"/>
    <property type="molecule type" value="Genomic_DNA"/>
</dbReference>
<dbReference type="Proteomes" id="UP000186817">
    <property type="component" value="Unassembled WGS sequence"/>
</dbReference>
<dbReference type="PANTHER" id="PTHR22847:SF637">
    <property type="entry name" value="WD REPEAT DOMAIN 5B"/>
    <property type="match status" value="1"/>
</dbReference>
<keyword evidence="5" id="KW-1185">Reference proteome</keyword>
<keyword evidence="3" id="KW-1133">Transmembrane helix</keyword>
<organism evidence="4 5">
    <name type="scientific">Symbiodinium microadriaticum</name>
    <name type="common">Dinoflagellate</name>
    <name type="synonym">Zooxanthella microadriatica</name>
    <dbReference type="NCBI Taxonomy" id="2951"/>
    <lineage>
        <taxon>Eukaryota</taxon>
        <taxon>Sar</taxon>
        <taxon>Alveolata</taxon>
        <taxon>Dinophyceae</taxon>
        <taxon>Suessiales</taxon>
        <taxon>Symbiodiniaceae</taxon>
        <taxon>Symbiodinium</taxon>
    </lineage>
</organism>
<evidence type="ECO:0000313" key="5">
    <source>
        <dbReference type="Proteomes" id="UP000186817"/>
    </source>
</evidence>
<dbReference type="SUPFAM" id="SSF50978">
    <property type="entry name" value="WD40 repeat-like"/>
    <property type="match status" value="1"/>
</dbReference>
<keyword evidence="1" id="KW-0853">WD repeat</keyword>
<feature type="transmembrane region" description="Helical" evidence="3">
    <location>
        <begin position="283"/>
        <end position="309"/>
    </location>
</feature>
<reference evidence="4 5" key="1">
    <citation type="submission" date="2016-02" db="EMBL/GenBank/DDBJ databases">
        <title>Genome analysis of coral dinoflagellate symbionts highlights evolutionary adaptations to a symbiotic lifestyle.</title>
        <authorList>
            <person name="Aranda M."/>
            <person name="Li Y."/>
            <person name="Liew Y.J."/>
            <person name="Baumgarten S."/>
            <person name="Simakov O."/>
            <person name="Wilson M."/>
            <person name="Piel J."/>
            <person name="Ashoor H."/>
            <person name="Bougouffa S."/>
            <person name="Bajic V.B."/>
            <person name="Ryu T."/>
            <person name="Ravasi T."/>
            <person name="Bayer T."/>
            <person name="Micklem G."/>
            <person name="Kim H."/>
            <person name="Bhak J."/>
            <person name="Lajeunesse T.C."/>
            <person name="Voolstra C.R."/>
        </authorList>
    </citation>
    <scope>NUCLEOTIDE SEQUENCE [LARGE SCALE GENOMIC DNA]</scope>
    <source>
        <strain evidence="4 5">CCMP2467</strain>
    </source>
</reference>
<comment type="caution">
    <text evidence="4">The sequence shown here is derived from an EMBL/GenBank/DDBJ whole genome shotgun (WGS) entry which is preliminary data.</text>
</comment>
<dbReference type="InterPro" id="IPR015943">
    <property type="entry name" value="WD40/YVTN_repeat-like_dom_sf"/>
</dbReference>
<dbReference type="GO" id="GO:1990234">
    <property type="term" value="C:transferase complex"/>
    <property type="evidence" value="ECO:0007669"/>
    <property type="project" value="UniProtKB-ARBA"/>
</dbReference>
<dbReference type="InterPro" id="IPR011990">
    <property type="entry name" value="TPR-like_helical_dom_sf"/>
</dbReference>
<dbReference type="SMART" id="SM00320">
    <property type="entry name" value="WD40"/>
    <property type="match status" value="6"/>
</dbReference>